<gene>
    <name evidence="2" type="ORF">DF182_05905</name>
</gene>
<proteinExistence type="predicted"/>
<dbReference type="InterPro" id="IPR021484">
    <property type="entry name" value="DUF3137"/>
</dbReference>
<dbReference type="Proteomes" id="UP000253410">
    <property type="component" value="Unassembled WGS sequence"/>
</dbReference>
<dbReference type="RefSeq" id="WP_113614728.1">
    <property type="nucleotide sequence ID" value="NZ_QFFJ01000001.1"/>
</dbReference>
<organism evidence="2 3">
    <name type="scientific">Chitinophaga flava</name>
    <dbReference type="NCBI Taxonomy" id="2259036"/>
    <lineage>
        <taxon>Bacteria</taxon>
        <taxon>Pseudomonadati</taxon>
        <taxon>Bacteroidota</taxon>
        <taxon>Chitinophagia</taxon>
        <taxon>Chitinophagales</taxon>
        <taxon>Chitinophagaceae</taxon>
        <taxon>Chitinophaga</taxon>
    </lineage>
</organism>
<reference evidence="2 3" key="1">
    <citation type="submission" date="2018-05" db="EMBL/GenBank/DDBJ databases">
        <title>Chitinophaga sp. K3CV102501T nov., isolated from isolated from a monsoon evergreen broad-leaved forest soil.</title>
        <authorList>
            <person name="Lv Y."/>
        </authorList>
    </citation>
    <scope>NUCLEOTIDE SEQUENCE [LARGE SCALE GENOMIC DNA]</scope>
    <source>
        <strain evidence="2 3">GDMCC 1.1325</strain>
    </source>
</reference>
<keyword evidence="1" id="KW-1133">Transmembrane helix</keyword>
<feature type="transmembrane region" description="Helical" evidence="1">
    <location>
        <begin position="69"/>
        <end position="87"/>
    </location>
</feature>
<evidence type="ECO:0008006" key="4">
    <source>
        <dbReference type="Google" id="ProtNLM"/>
    </source>
</evidence>
<keyword evidence="1" id="KW-0472">Membrane</keyword>
<dbReference type="Pfam" id="PF11335">
    <property type="entry name" value="DUF3137"/>
    <property type="match status" value="1"/>
</dbReference>
<accession>A0A365Y1F6</accession>
<evidence type="ECO:0000256" key="1">
    <source>
        <dbReference type="SAM" id="Phobius"/>
    </source>
</evidence>
<comment type="caution">
    <text evidence="2">The sequence shown here is derived from an EMBL/GenBank/DDBJ whole genome shotgun (WGS) entry which is preliminary data.</text>
</comment>
<dbReference type="AlphaFoldDB" id="A0A365Y1F6"/>
<keyword evidence="1" id="KW-0812">Transmembrane</keyword>
<sequence>MKTLEEFNAFVDQQLQAQLQQLEKRRLAGRAWVRRMRILGVVPMILFFIFLMWVVIPQEEHTKVNTTNVVLYLVGGIILTLALSFGIRRYMLQQKGAQEMIDYELDFKNTVVKPIVAFINPNFTYQPLNHASYDEFTESGLFARKDYNVSGNDQVFGKVGEMSFQCCDLKVTSMPALTLRGLGPDVVFEGTWFVAQFPRYFNAPVYIVSRSSMADNLLSSGNADTDYIETWNLGKKVTASDTAFNRLFIVFAKDPDEAQQLLTSELLERIVRLQDRSQAPLFISFYNNRIYIGIGHGHDYFEAGLQESLADRRVLTDYYMDLVNLLQIIEDLQQNGQIWTSTAFTRS</sequence>
<keyword evidence="3" id="KW-1185">Reference proteome</keyword>
<evidence type="ECO:0000313" key="3">
    <source>
        <dbReference type="Proteomes" id="UP000253410"/>
    </source>
</evidence>
<dbReference type="OrthoDB" id="4960523at2"/>
<protein>
    <recommendedName>
        <fullName evidence="4">DUF3137 domain-containing protein</fullName>
    </recommendedName>
</protein>
<feature type="transmembrane region" description="Helical" evidence="1">
    <location>
        <begin position="38"/>
        <end position="57"/>
    </location>
</feature>
<evidence type="ECO:0000313" key="2">
    <source>
        <dbReference type="EMBL" id="RBL92128.1"/>
    </source>
</evidence>
<dbReference type="EMBL" id="QFFJ01000001">
    <property type="protein sequence ID" value="RBL92128.1"/>
    <property type="molecule type" value="Genomic_DNA"/>
</dbReference>
<name>A0A365Y1F6_9BACT</name>